<evidence type="ECO:0000313" key="6">
    <source>
        <dbReference type="Proteomes" id="UP000018735"/>
    </source>
</evidence>
<accession>A0A0F6CLH0</accession>
<proteinExistence type="predicted"/>
<feature type="signal peptide" evidence="2">
    <location>
        <begin position="1"/>
        <end position="23"/>
    </location>
</feature>
<feature type="chain" id="PRO_5002501565" evidence="2">
    <location>
        <begin position="24"/>
        <end position="674"/>
    </location>
</feature>
<evidence type="ECO:0000256" key="1">
    <source>
        <dbReference type="SAM" id="MobiDB-lite"/>
    </source>
</evidence>
<dbReference type="InterPro" id="IPR058860">
    <property type="entry name" value="MIB_M2"/>
</dbReference>
<dbReference type="RefSeq" id="WP_011883535.1">
    <property type="nucleotide sequence ID" value="NC_023030.2"/>
</dbReference>
<feature type="domain" description="IgG-blocking virulence" evidence="3">
    <location>
        <begin position="281"/>
        <end position="467"/>
    </location>
</feature>
<dbReference type="EMBL" id="CP006916">
    <property type="protein sequence ID" value="AHB99942.1"/>
    <property type="molecule type" value="Genomic_DNA"/>
</dbReference>
<evidence type="ECO:0000256" key="2">
    <source>
        <dbReference type="SAM" id="SignalP"/>
    </source>
</evidence>
<dbReference type="AlphaFoldDB" id="A0A0F6CLH0"/>
<dbReference type="Pfam" id="PF26364">
    <property type="entry name" value="MIB_M2"/>
    <property type="match status" value="1"/>
</dbReference>
<name>A0A0F6CLH0_MYCGL</name>
<reference evidence="5 6" key="1">
    <citation type="journal article" date="2011" name="PLoS ONE">
        <title>Core proteome of the minimal cell: comparative proteomics of three mollicute species.</title>
        <authorList>
            <person name="Fisunov G.Y."/>
            <person name="Alexeev D.G."/>
            <person name="Bazaleev N.A."/>
            <person name="Ladygina V.G."/>
            <person name="Galyamina M.A."/>
            <person name="Kondratov I.G."/>
            <person name="Zhukova N.A."/>
            <person name="Serebryakova M.V."/>
            <person name="Demina I.A."/>
            <person name="Govorun V.M."/>
        </authorList>
    </citation>
    <scope>NUCLEOTIDE SEQUENCE [LARGE SCALE GENOMIC DNA]</scope>
    <source>
        <strain evidence="5 6">S6</strain>
    </source>
</reference>
<keyword evidence="2" id="KW-0732">Signal</keyword>
<dbReference type="NCBIfam" id="TIGR04526">
    <property type="entry name" value="predic_Ig_block"/>
    <property type="match status" value="1"/>
</dbReference>
<protein>
    <submittedName>
        <fullName evidence="5">M-domain IgG blocking protein</fullName>
    </submittedName>
</protein>
<evidence type="ECO:0000313" key="5">
    <source>
        <dbReference type="EMBL" id="AHB99942.1"/>
    </source>
</evidence>
<dbReference type="Pfam" id="PF26360">
    <property type="entry name" value="MIB_M1"/>
    <property type="match status" value="1"/>
</dbReference>
<organism evidence="5 6">
    <name type="scientific">Mycoplasmoides gallisepticum S6</name>
    <dbReference type="NCBI Taxonomy" id="1006581"/>
    <lineage>
        <taxon>Bacteria</taxon>
        <taxon>Bacillati</taxon>
        <taxon>Mycoplasmatota</taxon>
        <taxon>Mycoplasmoidales</taxon>
        <taxon>Mycoplasmoidaceae</taxon>
        <taxon>Mycoplasmoides</taxon>
    </lineage>
</organism>
<dbReference type="HOGENOM" id="CLU_397844_0_0_14"/>
<gene>
    <name evidence="5" type="ORF">GCW_03885</name>
</gene>
<dbReference type="InterPro" id="IPR030942">
    <property type="entry name" value="Mycoplas_M_dom"/>
</dbReference>
<feature type="region of interest" description="Disordered" evidence="1">
    <location>
        <begin position="53"/>
        <end position="104"/>
    </location>
</feature>
<dbReference type="Proteomes" id="UP000018735">
    <property type="component" value="Chromosome"/>
</dbReference>
<feature type="domain" description="Mycoplasma immunoglobulin binding protein M2" evidence="4">
    <location>
        <begin position="486"/>
        <end position="647"/>
    </location>
</feature>
<sequence>MLNSKKRKIIKLITLSATSLTVAGGTTLGIVYSQNTGTNNDSLVQRQNKITLNGGGKAQDAYNSNRDNNLPEVEKPDTKAPVVIDKPKPVPEPEPIPQPEPKKPTIEDMLPQSSEGFVNINDLPDLDFSTLKPVETPKGQLSGIEKGIIRTAINNLVRISQNIPDKFTKEQIDEINKAINDIRKLNAYTKNEKDNDWSSLLNGLIVNDGRTTEEKANAIGWPYKDNRHNYSLSFKLMWENYQRDLESMLAKGMVPSLQWGSFGNVWGFADHSDNVVRNKLIADNNKRYFPYNTEYKRTSGVIRNLDYEGFSKRDVTNDFESLGASSNKGITVLEYTPEGEFAKSKVQGNRLIAVLDASNREGYNSFLKFLQDATRAGRKIDGIVIRNMGLIDKTQDFSQILAQMPDSIQKLTLFFEGKDTSSLIGLKDKEIQEIDLYNSSNTIADDWAINPYALKGVKNITFDYNYDIGFPGIPGNNRDMPGSIVFNTLKFDKGMSLSQINEGLKIALNDRFGERIFQGQFGDGSWPTYLDFSNLPEIKSLQGMNFYGRVFKKLTLYNNSNVFTVDSKTLHQQQWSALLIKGPDRPKLMFVSPQKVDTLYIQGNAVDLGNNWGPELYGLIESGKNVFNTVYVDNEVMANTLNSSQAFTTFGKRAIVKPRNFDTNGVNSENISFE</sequence>
<dbReference type="InterPro" id="IPR030941">
    <property type="entry name" value="Predic_Ig_block"/>
</dbReference>
<dbReference type="KEGG" id="mgz:GCW_03885"/>
<evidence type="ECO:0000259" key="4">
    <source>
        <dbReference type="Pfam" id="PF26364"/>
    </source>
</evidence>
<dbReference type="eggNOG" id="COG0810">
    <property type="taxonomic scope" value="Bacteria"/>
</dbReference>
<dbReference type="NCBIfam" id="TIGR04524">
    <property type="entry name" value="mycoplas_M_dom"/>
    <property type="match status" value="1"/>
</dbReference>
<evidence type="ECO:0000259" key="3">
    <source>
        <dbReference type="Pfam" id="PF26360"/>
    </source>
</evidence>